<dbReference type="STRING" id="218851.A0A2G5D9V0"/>
<dbReference type="InterPro" id="IPR016024">
    <property type="entry name" value="ARM-type_fold"/>
</dbReference>
<dbReference type="GO" id="GO:0005874">
    <property type="term" value="C:microtubule"/>
    <property type="evidence" value="ECO:0007669"/>
    <property type="project" value="InterPro"/>
</dbReference>
<dbReference type="PANTHER" id="PTHR31355:SF8">
    <property type="entry name" value="TORTIFOLIA1-LIKE PROTEIN 3"/>
    <property type="match status" value="1"/>
</dbReference>
<dbReference type="EMBL" id="KZ305042">
    <property type="protein sequence ID" value="PIA40304.1"/>
    <property type="molecule type" value="Genomic_DNA"/>
</dbReference>
<feature type="compositionally biased region" description="Polar residues" evidence="1">
    <location>
        <begin position="354"/>
        <end position="364"/>
    </location>
</feature>
<dbReference type="GO" id="GO:0008017">
    <property type="term" value="F:microtubule binding"/>
    <property type="evidence" value="ECO:0007669"/>
    <property type="project" value="InterPro"/>
</dbReference>
<feature type="region of interest" description="Disordered" evidence="1">
    <location>
        <begin position="448"/>
        <end position="473"/>
    </location>
</feature>
<dbReference type="InterPro" id="IPR057600">
    <property type="entry name" value="TORTIFOLIA1/SINE1-2_N"/>
</dbReference>
<dbReference type="InterPro" id="IPR033337">
    <property type="entry name" value="TORTIFOLIA1/SINE1-2"/>
</dbReference>
<dbReference type="Proteomes" id="UP000230069">
    <property type="component" value="Unassembled WGS sequence"/>
</dbReference>
<dbReference type="FunCoup" id="A0A2G5D9V0">
    <property type="interactions" value="1408"/>
</dbReference>
<evidence type="ECO:0000313" key="4">
    <source>
        <dbReference type="Proteomes" id="UP000230069"/>
    </source>
</evidence>
<dbReference type="FunFam" id="1.25.10.10:FF:000549">
    <property type="entry name" value="ARM repeat superfamily protein"/>
    <property type="match status" value="1"/>
</dbReference>
<feature type="domain" description="TORTIFOLIA1/SINE1-2 N-terminal" evidence="2">
    <location>
        <begin position="20"/>
        <end position="291"/>
    </location>
</feature>
<dbReference type="AlphaFoldDB" id="A0A2G5D9V0"/>
<keyword evidence="4" id="KW-1185">Reference proteome</keyword>
<dbReference type="Pfam" id="PF24714">
    <property type="entry name" value="TOR1L1_N"/>
    <property type="match status" value="1"/>
</dbReference>
<protein>
    <recommendedName>
        <fullName evidence="2">TORTIFOLIA1/SINE1-2 N-terminal domain-containing protein</fullName>
    </recommendedName>
</protein>
<reference evidence="3 4" key="1">
    <citation type="submission" date="2017-09" db="EMBL/GenBank/DDBJ databases">
        <title>WGS assembly of Aquilegia coerulea Goldsmith.</title>
        <authorList>
            <person name="Hodges S."/>
            <person name="Kramer E."/>
            <person name="Nordborg M."/>
            <person name="Tomkins J."/>
            <person name="Borevitz J."/>
            <person name="Derieg N."/>
            <person name="Yan J."/>
            <person name="Mihaltcheva S."/>
            <person name="Hayes R.D."/>
            <person name="Rokhsar D."/>
        </authorList>
    </citation>
    <scope>NUCLEOTIDE SEQUENCE [LARGE SCALE GENOMIC DNA]</scope>
    <source>
        <strain evidence="4">cv. Goldsmith</strain>
    </source>
</reference>
<gene>
    <name evidence="3" type="ORF">AQUCO_02500178v1</name>
</gene>
<dbReference type="SUPFAM" id="SSF48371">
    <property type="entry name" value="ARM repeat"/>
    <property type="match status" value="1"/>
</dbReference>
<sequence length="658" mass="73464">MAIPKRFSPTHQLSNTSSTHDLKQRVITCLNKLSDRDTHSLATNELEQIVKSLSHDSFSSFLTCIYDTDSSEKTPVRKQCVRLLGILSSTHGEALSPHLSKMISNIIKRLRDSDSVVRSACVDSVTSMSTSSSSSLLVFLKPLMETMLFEQDYNSQMGSALCLSSAIEASNDPEPAQLQRVLPKLLKLVKSDSFKAKPALLSLFRSVIGVGGSINRNVLVNLIACLVEFLSSDDWAARKAAAEALWKLAVVQKEMLSEFKSSCLVSFESRRFDKVKVVREAMNQMIEAWKDVPGVLDESFSKDNSNGECSPSSSIGSSALGYYVPKTKRNTMRRSSFPLSNSLSVPNLKKRSPLKSTNRTSTPALHNLDHKIPSEWKIEVSLPQIPSFSVDSDSFKEKNEKVQEPETNKTVMHSEMIESSHHLKPEKQVTFFSKSSDEKMHKFGRLRPGSRVVPYNDESSESTVSNDSGDHYGNVKESEDLSLIRKQLLQIENQQSSLLDLLQRFMGSSQNGIKSLETRVNGLEMALDEIMYELTESTGRVSPSDSSENKCCKLPGADFLSPKFWRKSEGRYPTVRFTSAGSTPSLRHTTEKEWNADSWNWENRRIYHQAGGGGFSVNPLAEGICDDLRRNSEVNLNRMPTGIYHDAERSQARNGYGL</sequence>
<evidence type="ECO:0000259" key="2">
    <source>
        <dbReference type="Pfam" id="PF24714"/>
    </source>
</evidence>
<organism evidence="3 4">
    <name type="scientific">Aquilegia coerulea</name>
    <name type="common">Rocky mountain columbine</name>
    <dbReference type="NCBI Taxonomy" id="218851"/>
    <lineage>
        <taxon>Eukaryota</taxon>
        <taxon>Viridiplantae</taxon>
        <taxon>Streptophyta</taxon>
        <taxon>Embryophyta</taxon>
        <taxon>Tracheophyta</taxon>
        <taxon>Spermatophyta</taxon>
        <taxon>Magnoliopsida</taxon>
        <taxon>Ranunculales</taxon>
        <taxon>Ranunculaceae</taxon>
        <taxon>Thalictroideae</taxon>
        <taxon>Aquilegia</taxon>
    </lineage>
</organism>
<dbReference type="EMBL" id="KZ305042">
    <property type="protein sequence ID" value="PIA40303.1"/>
    <property type="molecule type" value="Genomic_DNA"/>
</dbReference>
<evidence type="ECO:0000313" key="3">
    <source>
        <dbReference type="EMBL" id="PIA40305.1"/>
    </source>
</evidence>
<dbReference type="Gene3D" id="1.25.10.10">
    <property type="entry name" value="Leucine-rich Repeat Variant"/>
    <property type="match status" value="1"/>
</dbReference>
<dbReference type="EMBL" id="KZ305042">
    <property type="protein sequence ID" value="PIA40305.1"/>
    <property type="molecule type" value="Genomic_DNA"/>
</dbReference>
<dbReference type="InterPro" id="IPR011989">
    <property type="entry name" value="ARM-like"/>
</dbReference>
<feature type="region of interest" description="Disordered" evidence="1">
    <location>
        <begin position="334"/>
        <end position="365"/>
    </location>
</feature>
<accession>A0A2G5D9V0</accession>
<dbReference type="PANTHER" id="PTHR31355">
    <property type="entry name" value="MICROTUBULE-ASSOCIATED PROTEIN TORTIFOLIA1"/>
    <property type="match status" value="1"/>
</dbReference>
<proteinExistence type="predicted"/>
<evidence type="ECO:0000256" key="1">
    <source>
        <dbReference type="SAM" id="MobiDB-lite"/>
    </source>
</evidence>
<name>A0A2G5D9V0_AQUCA</name>
<dbReference type="OrthoDB" id="1904066at2759"/>
<feature type="compositionally biased region" description="Polar residues" evidence="1">
    <location>
        <begin position="334"/>
        <end position="345"/>
    </location>
</feature>